<protein>
    <submittedName>
        <fullName evidence="2">Uncharacterized protein</fullName>
    </submittedName>
</protein>
<proteinExistence type="predicted"/>
<accession>A0AC34R4S7</accession>
<reference evidence="2" key="1">
    <citation type="submission" date="2022-11" db="UniProtKB">
        <authorList>
            <consortium name="WormBaseParasite"/>
        </authorList>
    </citation>
    <scope>IDENTIFICATION</scope>
</reference>
<evidence type="ECO:0000313" key="1">
    <source>
        <dbReference type="Proteomes" id="UP000887576"/>
    </source>
</evidence>
<name>A0AC34R4S7_9BILA</name>
<organism evidence="1 2">
    <name type="scientific">Panagrolaimus sp. JU765</name>
    <dbReference type="NCBI Taxonomy" id="591449"/>
    <lineage>
        <taxon>Eukaryota</taxon>
        <taxon>Metazoa</taxon>
        <taxon>Ecdysozoa</taxon>
        <taxon>Nematoda</taxon>
        <taxon>Chromadorea</taxon>
        <taxon>Rhabditida</taxon>
        <taxon>Tylenchina</taxon>
        <taxon>Panagrolaimomorpha</taxon>
        <taxon>Panagrolaimoidea</taxon>
        <taxon>Panagrolaimidae</taxon>
        <taxon>Panagrolaimus</taxon>
    </lineage>
</organism>
<evidence type="ECO:0000313" key="2">
    <source>
        <dbReference type="WBParaSite" id="JU765_v2.g3381.t1"/>
    </source>
</evidence>
<sequence length="280" mass="32123">QGVQQVIQQPIQQVVQQQEINQNVDYDEKKDEIEIKKEEENGIENEKDDVGQEESNQSLDDYDYKPPHAPAPRDISEEDDDSRNYQFQHEEEEKLETNNLEAKIDENSKNEEKNDIVEEEGPLSPPPTPQQINNVVETVEDVIETKNDEIDEVKIKEPSQESTTCITNPILMEPRSESSSMDNTPNIPSEATYETTPIPENYVEEDSMVVDDQPSVSVSQDGNDEYIPNDIGKKKINRLPPKPRIRKPPAPKKTTNKNRKRKKESDFEDDEDEDFAISAK</sequence>
<dbReference type="WBParaSite" id="JU765_v2.g3381.t1">
    <property type="protein sequence ID" value="JU765_v2.g3381.t1"/>
    <property type="gene ID" value="JU765_v2.g3381"/>
</dbReference>
<dbReference type="Proteomes" id="UP000887576">
    <property type="component" value="Unplaced"/>
</dbReference>